<protein>
    <submittedName>
        <fullName evidence="2">Serine hydrolase</fullName>
    </submittedName>
</protein>
<sequence>MALRYSRRNRHAEGELMFIRHFILKAAVLWLALDGAVCAAALPPEDAARVDAVVAATLQARQAPGAVLAIVRDGEVVYRKAYGAVSTASLFEIGSLTKQMAAAAVLQLAAQGKLALDDRVGKYVPEYPAAVGVTIRQLLQQTSGLPDFAGTPEFAANGTTRPTDFEGIVASVRALPMEFAPGERWKYSNTNYALLGHIIERVSGEDFDSYLSAHILRPAGMRTVSTLGKATAADGKALGYSSDGNSLQPAAMFQNSWIGAAGNLVASVDDLIAWNRALASSAWLPAMRTRAVLNDGDTAGYGYGLFLDHQAGRDRVWHGGGTLGFSTSSMLYPDEKLWIIALVNDGDVNASAMTAFIYDALHGIRHEAAAGEVPAVNEQLRALLKRAKQGELSKKLQAQLDVYGRPEDLLYAGRDGDAYRYRARFGAQWLQLRLLPPTGQQAVALTATPE</sequence>
<proteinExistence type="predicted"/>
<evidence type="ECO:0000259" key="1">
    <source>
        <dbReference type="Pfam" id="PF00144"/>
    </source>
</evidence>
<keyword evidence="3" id="KW-1185">Reference proteome</keyword>
<accession>A0A6I2L2E7</accession>
<feature type="domain" description="Beta-lactamase-related" evidence="1">
    <location>
        <begin position="50"/>
        <end position="361"/>
    </location>
</feature>
<comment type="caution">
    <text evidence="2">The sequence shown here is derived from an EMBL/GenBank/DDBJ whole genome shotgun (WGS) entry which is preliminary data.</text>
</comment>
<dbReference type="InterPro" id="IPR001466">
    <property type="entry name" value="Beta-lactam-related"/>
</dbReference>
<dbReference type="Gene3D" id="3.40.710.10">
    <property type="entry name" value="DD-peptidase/beta-lactamase superfamily"/>
    <property type="match status" value="1"/>
</dbReference>
<dbReference type="PANTHER" id="PTHR46825">
    <property type="entry name" value="D-ALANYL-D-ALANINE-CARBOXYPEPTIDASE/ENDOPEPTIDASE AMPH"/>
    <property type="match status" value="1"/>
</dbReference>
<dbReference type="Pfam" id="PF00144">
    <property type="entry name" value="Beta-lactamase"/>
    <property type="match status" value="1"/>
</dbReference>
<dbReference type="AlphaFoldDB" id="A0A6I2L2E7"/>
<dbReference type="EMBL" id="WKJK01000010">
    <property type="protein sequence ID" value="MRW92261.1"/>
    <property type="molecule type" value="Genomic_DNA"/>
</dbReference>
<dbReference type="GO" id="GO:0016787">
    <property type="term" value="F:hydrolase activity"/>
    <property type="evidence" value="ECO:0007669"/>
    <property type="project" value="UniProtKB-KW"/>
</dbReference>
<dbReference type="PANTHER" id="PTHR46825:SF9">
    <property type="entry name" value="BETA-LACTAMASE-RELATED DOMAIN-CONTAINING PROTEIN"/>
    <property type="match status" value="1"/>
</dbReference>
<gene>
    <name evidence="2" type="ORF">GJ699_19895</name>
</gene>
<keyword evidence="2" id="KW-0378">Hydrolase</keyword>
<dbReference type="InterPro" id="IPR012338">
    <property type="entry name" value="Beta-lactam/transpept-like"/>
</dbReference>
<reference evidence="2 3" key="1">
    <citation type="submission" date="2019-11" db="EMBL/GenBank/DDBJ databases">
        <title>Novel species isolated from a subtropical stream in China.</title>
        <authorList>
            <person name="Lu H."/>
        </authorList>
    </citation>
    <scope>NUCLEOTIDE SEQUENCE [LARGE SCALE GENOMIC DNA]</scope>
    <source>
        <strain evidence="2 3">FT80W</strain>
    </source>
</reference>
<evidence type="ECO:0000313" key="3">
    <source>
        <dbReference type="Proteomes" id="UP000433309"/>
    </source>
</evidence>
<dbReference type="InterPro" id="IPR050491">
    <property type="entry name" value="AmpC-like"/>
</dbReference>
<evidence type="ECO:0000313" key="2">
    <source>
        <dbReference type="EMBL" id="MRW92261.1"/>
    </source>
</evidence>
<dbReference type="Proteomes" id="UP000433309">
    <property type="component" value="Unassembled WGS sequence"/>
</dbReference>
<name>A0A6I2L2E7_9BURK</name>
<dbReference type="SUPFAM" id="SSF56601">
    <property type="entry name" value="beta-lactamase/transpeptidase-like"/>
    <property type="match status" value="1"/>
</dbReference>
<organism evidence="2 3">
    <name type="scientific">Duganella guangzhouensis</name>
    <dbReference type="NCBI Taxonomy" id="2666084"/>
    <lineage>
        <taxon>Bacteria</taxon>
        <taxon>Pseudomonadati</taxon>
        <taxon>Pseudomonadota</taxon>
        <taxon>Betaproteobacteria</taxon>
        <taxon>Burkholderiales</taxon>
        <taxon>Oxalobacteraceae</taxon>
        <taxon>Telluria group</taxon>
        <taxon>Duganella</taxon>
    </lineage>
</organism>